<dbReference type="SUPFAM" id="SSF109604">
    <property type="entry name" value="HD-domain/PDEase-like"/>
    <property type="match status" value="1"/>
</dbReference>
<feature type="domain" description="HD" evidence="1">
    <location>
        <begin position="14"/>
        <end position="76"/>
    </location>
</feature>
<dbReference type="AlphaFoldDB" id="X1TSW2"/>
<name>X1TSW2_9ZZZZ</name>
<gene>
    <name evidence="2" type="ORF">S12H4_43497</name>
</gene>
<comment type="caution">
    <text evidence="2">The sequence shown here is derived from an EMBL/GenBank/DDBJ whole genome shotgun (WGS) entry which is preliminary data.</text>
</comment>
<organism evidence="2">
    <name type="scientific">marine sediment metagenome</name>
    <dbReference type="NCBI Taxonomy" id="412755"/>
    <lineage>
        <taxon>unclassified sequences</taxon>
        <taxon>metagenomes</taxon>
        <taxon>ecological metagenomes</taxon>
    </lineage>
</organism>
<dbReference type="Gene3D" id="1.10.3210.10">
    <property type="entry name" value="Hypothetical protein af1432"/>
    <property type="match status" value="1"/>
</dbReference>
<evidence type="ECO:0000259" key="1">
    <source>
        <dbReference type="Pfam" id="PF01966"/>
    </source>
</evidence>
<proteinExistence type="predicted"/>
<dbReference type="InterPro" id="IPR006674">
    <property type="entry name" value="HD_domain"/>
</dbReference>
<accession>X1TSW2</accession>
<dbReference type="EMBL" id="BARW01026702">
    <property type="protein sequence ID" value="GAJ08354.1"/>
    <property type="molecule type" value="Genomic_DNA"/>
</dbReference>
<protein>
    <recommendedName>
        <fullName evidence="1">HD domain-containing protein</fullName>
    </recommendedName>
</protein>
<sequence length="93" mass="10911">MSEERDNKKEYHSLILAALLHDIGKFLHRGNGDYRGDHQNASAIFLDNSKSELKNDSLYDFELVRTLVKYHHSSKKEFISESDYCRNESEDEM</sequence>
<dbReference type="Pfam" id="PF01966">
    <property type="entry name" value="HD"/>
    <property type="match status" value="1"/>
</dbReference>
<reference evidence="2" key="1">
    <citation type="journal article" date="2014" name="Front. Microbiol.">
        <title>High frequency of phylogenetically diverse reductive dehalogenase-homologous genes in deep subseafloor sedimentary metagenomes.</title>
        <authorList>
            <person name="Kawai M."/>
            <person name="Futagami T."/>
            <person name="Toyoda A."/>
            <person name="Takaki Y."/>
            <person name="Nishi S."/>
            <person name="Hori S."/>
            <person name="Arai W."/>
            <person name="Tsubouchi T."/>
            <person name="Morono Y."/>
            <person name="Uchiyama I."/>
            <person name="Ito T."/>
            <person name="Fujiyama A."/>
            <person name="Inagaki F."/>
            <person name="Takami H."/>
        </authorList>
    </citation>
    <scope>NUCLEOTIDE SEQUENCE</scope>
    <source>
        <strain evidence="2">Expedition CK06-06</strain>
    </source>
</reference>
<feature type="non-terminal residue" evidence="2">
    <location>
        <position position="93"/>
    </location>
</feature>
<evidence type="ECO:0000313" key="2">
    <source>
        <dbReference type="EMBL" id="GAJ08354.1"/>
    </source>
</evidence>